<accession>A0A8J6P1Z0</accession>
<evidence type="ECO:0000313" key="2">
    <source>
        <dbReference type="EMBL" id="MBC8432116.1"/>
    </source>
</evidence>
<dbReference type="PANTHER" id="PTHR15160">
    <property type="entry name" value="VON HIPPEL-LINDAU PROTEIN"/>
    <property type="match status" value="1"/>
</dbReference>
<dbReference type="InterPro" id="IPR036104">
    <property type="entry name" value="BFN_sf"/>
</dbReference>
<sequence>MLHEVTIAGMTMDPTSNTPIIILKSVKSDQAVPIWIGLLEATSIASALRNIKFDRPMTHDLFKNFIETMNLDVSKIEVCDLKNNTFYAKIYFTSEERNFHMDARPSDAIAIAIRFSAPIYVDDKIIEQSQTFDTDYEMIDETEEGKKWAEYLGKLTPDDFGKYKI</sequence>
<name>A0A8J6P1Z0_9BACT</name>
<dbReference type="GO" id="GO:0004518">
    <property type="term" value="F:nuclease activity"/>
    <property type="evidence" value="ECO:0007669"/>
    <property type="project" value="InterPro"/>
</dbReference>
<dbReference type="PANTHER" id="PTHR15160:SF1">
    <property type="entry name" value="VON HIPPEL-LINDAU DISEASE TUMOR SUPPRESSOR"/>
    <property type="match status" value="1"/>
</dbReference>
<organism evidence="2 3">
    <name type="scientific">Candidatus Desulfatibia vada</name>
    <dbReference type="NCBI Taxonomy" id="2841696"/>
    <lineage>
        <taxon>Bacteria</taxon>
        <taxon>Pseudomonadati</taxon>
        <taxon>Thermodesulfobacteriota</taxon>
        <taxon>Desulfobacteria</taxon>
        <taxon>Desulfobacterales</taxon>
        <taxon>Desulfobacterales incertae sedis</taxon>
        <taxon>Candidatus Desulfatibia</taxon>
    </lineage>
</organism>
<dbReference type="InterPro" id="IPR003729">
    <property type="entry name" value="Bi_nuclease_dom"/>
</dbReference>
<evidence type="ECO:0000313" key="3">
    <source>
        <dbReference type="Proteomes" id="UP000605201"/>
    </source>
</evidence>
<feature type="domain" description="BFN" evidence="1">
    <location>
        <begin position="2"/>
        <end position="133"/>
    </location>
</feature>
<reference evidence="2 3" key="1">
    <citation type="submission" date="2020-08" db="EMBL/GenBank/DDBJ databases">
        <title>Bridging the membrane lipid divide: bacteria of the FCB group superphylum have the potential to synthesize archaeal ether lipids.</title>
        <authorList>
            <person name="Villanueva L."/>
            <person name="Von Meijenfeldt F.A.B."/>
            <person name="Westbye A.B."/>
            <person name="Yadav S."/>
            <person name="Hopmans E.C."/>
            <person name="Dutilh B.E."/>
            <person name="Sinninghe Damste J.S."/>
        </authorList>
    </citation>
    <scope>NUCLEOTIDE SEQUENCE [LARGE SCALE GENOMIC DNA]</scope>
    <source>
        <strain evidence="2">NIOZ-UU17</strain>
    </source>
</reference>
<dbReference type="AlphaFoldDB" id="A0A8J6P1Z0"/>
<comment type="caution">
    <text evidence="2">The sequence shown here is derived from an EMBL/GenBank/DDBJ whole genome shotgun (WGS) entry which is preliminary data.</text>
</comment>
<dbReference type="PROSITE" id="PS51658">
    <property type="entry name" value="BFN"/>
    <property type="match status" value="1"/>
</dbReference>
<evidence type="ECO:0000259" key="1">
    <source>
        <dbReference type="PROSITE" id="PS51658"/>
    </source>
</evidence>
<gene>
    <name evidence="2" type="ORF">H8D96_09360</name>
</gene>
<protein>
    <submittedName>
        <fullName evidence="2">Bifunctional nuclease family protein</fullName>
    </submittedName>
</protein>
<dbReference type="EMBL" id="JACNIG010000207">
    <property type="protein sequence ID" value="MBC8432116.1"/>
    <property type="molecule type" value="Genomic_DNA"/>
</dbReference>
<proteinExistence type="predicted"/>
<dbReference type="Proteomes" id="UP000605201">
    <property type="component" value="Unassembled WGS sequence"/>
</dbReference>
<dbReference type="SUPFAM" id="SSF103256">
    <property type="entry name" value="Hypothetical protein TM0160"/>
    <property type="match status" value="1"/>
</dbReference>
<dbReference type="Pfam" id="PF02577">
    <property type="entry name" value="BFN_dom"/>
    <property type="match status" value="1"/>
</dbReference>
<dbReference type="Gene3D" id="3.10.690.10">
    <property type="entry name" value="Bifunctional nuclease domain"/>
    <property type="match status" value="1"/>
</dbReference>